<sequence>MYLNIVDDLLRHPDDKITIGLLLVKSKNKMMVEYSLAGYTNPIGVANWERQITQSLPKELNGILPSIEEIEAELRGENDE</sequence>
<organism evidence="2 3">
    <name type="scientific">Candidatus Methanoperedens nitratireducens</name>
    <dbReference type="NCBI Taxonomy" id="1392998"/>
    <lineage>
        <taxon>Archaea</taxon>
        <taxon>Methanobacteriati</taxon>
        <taxon>Methanobacteriota</taxon>
        <taxon>Stenosarchaea group</taxon>
        <taxon>Methanomicrobia</taxon>
        <taxon>Methanosarcinales</taxon>
        <taxon>ANME-2 cluster</taxon>
        <taxon>Candidatus Methanoperedentaceae</taxon>
        <taxon>Candidatus Methanoperedens</taxon>
    </lineage>
</organism>
<name>A0A284VLB3_9EURY</name>
<dbReference type="InterPro" id="IPR009362">
    <property type="entry name" value="YhcG_C"/>
</dbReference>
<dbReference type="PANTHER" id="PTHR30547">
    <property type="entry name" value="UNCHARACTERIZED PROTEIN YHCG-RELATED"/>
    <property type="match status" value="1"/>
</dbReference>
<dbReference type="Pfam" id="PF06250">
    <property type="entry name" value="YhcG_C"/>
    <property type="match status" value="1"/>
</dbReference>
<reference evidence="3" key="1">
    <citation type="submission" date="2017-06" db="EMBL/GenBank/DDBJ databases">
        <authorList>
            <person name="Cremers G."/>
        </authorList>
    </citation>
    <scope>NUCLEOTIDE SEQUENCE [LARGE SCALE GENOMIC DNA]</scope>
</reference>
<dbReference type="EMBL" id="FZMP01000066">
    <property type="protein sequence ID" value="SNQ60070.1"/>
    <property type="molecule type" value="Genomic_DNA"/>
</dbReference>
<evidence type="ECO:0000259" key="1">
    <source>
        <dbReference type="Pfam" id="PF06250"/>
    </source>
</evidence>
<dbReference type="PANTHER" id="PTHR30547:SF0">
    <property type="entry name" value="BLR8175 PROTEIN"/>
    <property type="match status" value="1"/>
</dbReference>
<evidence type="ECO:0000313" key="2">
    <source>
        <dbReference type="EMBL" id="SNQ60070.1"/>
    </source>
</evidence>
<dbReference type="AlphaFoldDB" id="A0A284VLB3"/>
<dbReference type="InterPro" id="IPR053148">
    <property type="entry name" value="PD-DEXK-like_domain"/>
</dbReference>
<proteinExistence type="predicted"/>
<evidence type="ECO:0000313" key="3">
    <source>
        <dbReference type="Proteomes" id="UP000218615"/>
    </source>
</evidence>
<keyword evidence="3" id="KW-1185">Reference proteome</keyword>
<accession>A0A284VLB3</accession>
<gene>
    <name evidence="2" type="ORF">MNV_1580008</name>
</gene>
<feature type="domain" description="YhcG PDDEXK nuclease" evidence="1">
    <location>
        <begin position="1"/>
        <end position="64"/>
    </location>
</feature>
<protein>
    <recommendedName>
        <fullName evidence="1">YhcG PDDEXK nuclease domain-containing protein</fullName>
    </recommendedName>
</protein>
<dbReference type="Proteomes" id="UP000218615">
    <property type="component" value="Unassembled WGS sequence"/>
</dbReference>